<evidence type="ECO:0000313" key="2">
    <source>
        <dbReference type="Proteomes" id="UP000271098"/>
    </source>
</evidence>
<evidence type="ECO:0000313" key="3">
    <source>
        <dbReference type="WBParaSite" id="GPUH_0001810201-mRNA-1"/>
    </source>
</evidence>
<dbReference type="AlphaFoldDB" id="A0A183EAT6"/>
<proteinExistence type="predicted"/>
<keyword evidence="2" id="KW-1185">Reference proteome</keyword>
<protein>
    <submittedName>
        <fullName evidence="3">Mediator complex subunit 5</fullName>
    </submittedName>
</protein>
<reference evidence="1 2" key="2">
    <citation type="submission" date="2018-11" db="EMBL/GenBank/DDBJ databases">
        <authorList>
            <consortium name="Pathogen Informatics"/>
        </authorList>
    </citation>
    <scope>NUCLEOTIDE SEQUENCE [LARGE SCALE GENOMIC DNA]</scope>
</reference>
<name>A0A183EAT6_9BILA</name>
<dbReference type="WBParaSite" id="GPUH_0001810201-mRNA-1">
    <property type="protein sequence ID" value="GPUH_0001810201-mRNA-1"/>
    <property type="gene ID" value="GPUH_0001810201"/>
</dbReference>
<sequence>MIRGDQFIPIHAMVAELGSESAMFVCYSSLSPSLPHQLSARIHWLIAIKGAGTFPAQICKNHLRALLAMFQAESETTGAKYQSLMAGHELITKDNVQNLLDQMDRCESLKTIQRLFDDGQYDKVINIIVDNFSWKDVDRNMLLTTALTLVDSYIELSDMDNATLWISRVLDFTKGLAGTDKVVERLRRIVVIENVALENVSNLVHCIVPLLVLHGYESDSTLWLLLYRCACRLEGELTVNSLSALYDDGCEMYTSSLNILVTAHEAVAKHDKCPSDNVSWY</sequence>
<reference evidence="3" key="1">
    <citation type="submission" date="2016-06" db="UniProtKB">
        <authorList>
            <consortium name="WormBaseParasite"/>
        </authorList>
    </citation>
    <scope>IDENTIFICATION</scope>
</reference>
<gene>
    <name evidence="1" type="ORF">GPUH_LOCUS18077</name>
</gene>
<dbReference type="Proteomes" id="UP000271098">
    <property type="component" value="Unassembled WGS sequence"/>
</dbReference>
<dbReference type="OrthoDB" id="269919at2759"/>
<accession>A0A183EAT6</accession>
<dbReference type="EMBL" id="UYRT01086166">
    <property type="protein sequence ID" value="VDN31006.1"/>
    <property type="molecule type" value="Genomic_DNA"/>
</dbReference>
<evidence type="ECO:0000313" key="1">
    <source>
        <dbReference type="EMBL" id="VDN31006.1"/>
    </source>
</evidence>
<organism evidence="3">
    <name type="scientific">Gongylonema pulchrum</name>
    <dbReference type="NCBI Taxonomy" id="637853"/>
    <lineage>
        <taxon>Eukaryota</taxon>
        <taxon>Metazoa</taxon>
        <taxon>Ecdysozoa</taxon>
        <taxon>Nematoda</taxon>
        <taxon>Chromadorea</taxon>
        <taxon>Rhabditida</taxon>
        <taxon>Spirurina</taxon>
        <taxon>Spiruromorpha</taxon>
        <taxon>Spiruroidea</taxon>
        <taxon>Gongylonematidae</taxon>
        <taxon>Gongylonema</taxon>
    </lineage>
</organism>